<dbReference type="EMBL" id="SRYG01000005">
    <property type="protein sequence ID" value="TGY66594.1"/>
    <property type="molecule type" value="Genomic_DNA"/>
</dbReference>
<evidence type="ECO:0000313" key="2">
    <source>
        <dbReference type="Proteomes" id="UP000308836"/>
    </source>
</evidence>
<proteinExistence type="predicted"/>
<name>A0AC61R980_9FIRM</name>
<accession>A0AC61R980</accession>
<gene>
    <name evidence="1" type="ORF">E5336_03440</name>
</gene>
<evidence type="ECO:0000313" key="1">
    <source>
        <dbReference type="EMBL" id="TGY66594.1"/>
    </source>
</evidence>
<keyword evidence="2" id="KW-1185">Reference proteome</keyword>
<dbReference type="Proteomes" id="UP000308836">
    <property type="component" value="Unassembled WGS sequence"/>
</dbReference>
<sequence>MVKAIIMDMDGTLLDSTNTIPPATKQKLFELQKKGVRLILASGRSYTRLLPYARELEMEKYNGLLIEVDGIAWYDLSTGKRHVLKKMKPEEIASIFQYLMNMECETMACFDDGLFDFFPQSLKTVKEAIRQDQHLPIDYPWTAGPWSWLADMRDGYPNIKYIQAVEEITAPINKLQIMQEEEPLLAIYDDLKQKYGNKFEIFRTTPRQLEVLPYGFSKGKTLLYLMNLNGWEADEVVAFGDGENDISMFEVVKDSFAMENAKDFVKEKAAHVTRSNHEDGIVHALKTLGY</sequence>
<reference evidence="1" key="1">
    <citation type="submission" date="2019-04" db="EMBL/GenBank/DDBJ databases">
        <title>Microbes associate with the intestines of laboratory mice.</title>
        <authorList>
            <person name="Navarre W."/>
            <person name="Wong E."/>
            <person name="Huang K."/>
            <person name="Tropini C."/>
            <person name="Ng K."/>
            <person name="Yu B."/>
        </authorList>
    </citation>
    <scope>NUCLEOTIDE SEQUENCE</scope>
    <source>
        <strain evidence="1">NM09_H32</strain>
    </source>
</reference>
<protein>
    <submittedName>
        <fullName evidence="1">HAD family hydrolase</fullName>
    </submittedName>
</protein>
<comment type="caution">
    <text evidence="1">The sequence shown here is derived from an EMBL/GenBank/DDBJ whole genome shotgun (WGS) entry which is preliminary data.</text>
</comment>
<keyword evidence="1" id="KW-0378">Hydrolase</keyword>
<organism evidence="1 2">
    <name type="scientific">Dubosiella muris</name>
    <dbReference type="NCBI Taxonomy" id="3038133"/>
    <lineage>
        <taxon>Bacteria</taxon>
        <taxon>Bacillati</taxon>
        <taxon>Bacillota</taxon>
        <taxon>Erysipelotrichia</taxon>
        <taxon>Erysipelotrichales</taxon>
        <taxon>Erysipelotrichaceae</taxon>
        <taxon>Dubosiella</taxon>
    </lineage>
</organism>